<evidence type="ECO:0000256" key="2">
    <source>
        <dbReference type="ARBA" id="ARBA00023163"/>
    </source>
</evidence>
<feature type="domain" description="HTH deoR-type" evidence="3">
    <location>
        <begin position="3"/>
        <end position="62"/>
    </location>
</feature>
<dbReference type="InterPro" id="IPR001034">
    <property type="entry name" value="DeoR_HTH"/>
</dbReference>
<reference evidence="4 5" key="1">
    <citation type="journal article" date="2021" name="Microbiol. Spectr.">
        <title>A Single Bacterium Capable of Oxidation and Reduction of Iron at Circumneutral pH.</title>
        <authorList>
            <person name="Kato S."/>
            <person name="Ohkuma M."/>
        </authorList>
    </citation>
    <scope>NUCLEOTIDE SEQUENCE [LARGE SCALE GENOMIC DNA]</scope>
    <source>
        <strain evidence="4 5">MIZ03</strain>
    </source>
</reference>
<evidence type="ECO:0000313" key="4">
    <source>
        <dbReference type="EMBL" id="BCO29492.1"/>
    </source>
</evidence>
<evidence type="ECO:0000256" key="1">
    <source>
        <dbReference type="ARBA" id="ARBA00023015"/>
    </source>
</evidence>
<dbReference type="EMBL" id="AP024238">
    <property type="protein sequence ID" value="BCO29492.1"/>
    <property type="molecule type" value="Genomic_DNA"/>
</dbReference>
<name>A0ABM7MT60_9BURK</name>
<dbReference type="PROSITE" id="PS51000">
    <property type="entry name" value="HTH_DEOR_2"/>
    <property type="match status" value="1"/>
</dbReference>
<keyword evidence="5" id="KW-1185">Reference proteome</keyword>
<proteinExistence type="predicted"/>
<dbReference type="InterPro" id="IPR013196">
    <property type="entry name" value="HTH_11"/>
</dbReference>
<gene>
    <name evidence="4" type="ORF">MIZ03_4415</name>
</gene>
<keyword evidence="2" id="KW-0804">Transcription</keyword>
<organism evidence="4 5">
    <name type="scientific">Rhodoferax lithotrophicus</name>
    <dbReference type="NCBI Taxonomy" id="2798804"/>
    <lineage>
        <taxon>Bacteria</taxon>
        <taxon>Pseudomonadati</taxon>
        <taxon>Pseudomonadota</taxon>
        <taxon>Betaproteobacteria</taxon>
        <taxon>Burkholderiales</taxon>
        <taxon>Comamonadaceae</taxon>
        <taxon>Rhodoferax</taxon>
    </lineage>
</organism>
<dbReference type="InterPro" id="IPR036390">
    <property type="entry name" value="WH_DNA-bd_sf"/>
</dbReference>
<accession>A0ABM7MT60</accession>
<dbReference type="SUPFAM" id="SSF46785">
    <property type="entry name" value="Winged helix' DNA-binding domain"/>
    <property type="match status" value="1"/>
</dbReference>
<dbReference type="InterPro" id="IPR036388">
    <property type="entry name" value="WH-like_DNA-bd_sf"/>
</dbReference>
<dbReference type="Proteomes" id="UP000824366">
    <property type="component" value="Chromosome"/>
</dbReference>
<dbReference type="Gene3D" id="1.10.10.10">
    <property type="entry name" value="Winged helix-like DNA-binding domain superfamily/Winged helix DNA-binding domain"/>
    <property type="match status" value="1"/>
</dbReference>
<dbReference type="RefSeq" id="WP_223905569.1">
    <property type="nucleotide sequence ID" value="NZ_AP024238.1"/>
</dbReference>
<evidence type="ECO:0000313" key="5">
    <source>
        <dbReference type="Proteomes" id="UP000824366"/>
    </source>
</evidence>
<sequence>MHRTERLYKINELLHAKKVVSFATLLATLGVSRSTLKRDLNYLCERLHNPIIYSRELGGYRRGPSDPVDHHPHELPGLWFSPTEIHALLTMQQLLAGLDAGGVLTTHIAPLMERLNALLGPPSPRKVVADEVKKLGEKYF</sequence>
<protein>
    <recommendedName>
        <fullName evidence="3">HTH deoR-type domain-containing protein</fullName>
    </recommendedName>
</protein>
<dbReference type="Pfam" id="PF08279">
    <property type="entry name" value="HTH_11"/>
    <property type="match status" value="1"/>
</dbReference>
<keyword evidence="1" id="KW-0805">Transcription regulation</keyword>
<evidence type="ECO:0000259" key="3">
    <source>
        <dbReference type="PROSITE" id="PS51000"/>
    </source>
</evidence>